<dbReference type="InterPro" id="IPR044000">
    <property type="entry name" value="Phage_tube_2"/>
</dbReference>
<dbReference type="EMBL" id="BK032517">
    <property type="protein sequence ID" value="DAF45661.1"/>
    <property type="molecule type" value="Genomic_DNA"/>
</dbReference>
<reference evidence="1" key="1">
    <citation type="journal article" date="2021" name="Proc. Natl. Acad. Sci. U.S.A.">
        <title>A Catalog of Tens of Thousands of Viruses from Human Metagenomes Reveals Hidden Associations with Chronic Diseases.</title>
        <authorList>
            <person name="Tisza M.J."/>
            <person name="Buck C.B."/>
        </authorList>
    </citation>
    <scope>NUCLEOTIDE SEQUENCE</scope>
    <source>
        <strain evidence="1">CtJ7x27</strain>
    </source>
</reference>
<evidence type="ECO:0000313" key="1">
    <source>
        <dbReference type="EMBL" id="DAF45661.1"/>
    </source>
</evidence>
<sequence>MAINKIDSNITGLRYAEEKDLRELPPNPVFYLLEPNSYNDFGGQISTIARNPINPSRQRQKGVTTDLDASGGFQQDLTMNNSIRLFQGFFFADIREPKTTAPMNSDPIALTAVTGADKKVTAASGLAGWVKGHIVRLSGFSTRANNKVCTVASNSLAGEVVFDQALADETPPAAAKMETVGIMFADGDVKIELNANLVRLVSTTFDMKSLKLVPGSWIFLGGDETNAKFAKNKGFARISVINEHYIEFDKTDWKGEAEVGTGKAIKMFFGEVLKNEADPELIKRRTYHVERTLGHDADGQMSEYLVGAVPNELKINIAQADKITMDMSFVAVDNEQRTGAQGLKTGTRPYQKPASAFNTSSDFARIKLALVDEENSAPKPLFAYATEMNLTLNNNVTPNKAIGVLGAFDTSAGTFEVGGSLTAYFNDVTSAQAVRNNGNVTIDIIMLKKNEGMVWDIPLLSLGNGRLNVEQDQAITLPLDTNAAECKFNHTLLFQRFTYLPDVAGGV</sequence>
<accession>A0A8S5S3Q3</accession>
<dbReference type="Pfam" id="PF18906">
    <property type="entry name" value="Phage_tube_2"/>
    <property type="match status" value="1"/>
</dbReference>
<name>A0A8S5S3Q3_9CAUD</name>
<proteinExistence type="predicted"/>
<organism evidence="1">
    <name type="scientific">Siphoviridae sp. ctJ7x27</name>
    <dbReference type="NCBI Taxonomy" id="2827835"/>
    <lineage>
        <taxon>Viruses</taxon>
        <taxon>Duplodnaviria</taxon>
        <taxon>Heunggongvirae</taxon>
        <taxon>Uroviricota</taxon>
        <taxon>Caudoviricetes</taxon>
    </lineage>
</organism>
<protein>
    <submittedName>
        <fullName evidence="1">Tail tube protein</fullName>
    </submittedName>
</protein>